<dbReference type="GO" id="GO:0004016">
    <property type="term" value="F:adenylate cyclase activity"/>
    <property type="evidence" value="ECO:0007669"/>
    <property type="project" value="TreeGrafter"/>
</dbReference>
<dbReference type="InterPro" id="IPR003593">
    <property type="entry name" value="AAA+_ATPase"/>
</dbReference>
<proteinExistence type="predicted"/>
<evidence type="ECO:0000313" key="5">
    <source>
        <dbReference type="EMBL" id="AGW40899.1"/>
    </source>
</evidence>
<dbReference type="GO" id="GO:0005524">
    <property type="term" value="F:ATP binding"/>
    <property type="evidence" value="ECO:0007669"/>
    <property type="project" value="UniProtKB-KW"/>
</dbReference>
<dbReference type="KEGG" id="lxy:O159_07250"/>
<dbReference type="eggNOG" id="COG2909">
    <property type="taxonomic scope" value="Bacteria"/>
</dbReference>
<dbReference type="AlphaFoldDB" id="U3P633"/>
<dbReference type="InterPro" id="IPR027417">
    <property type="entry name" value="P-loop_NTPase"/>
</dbReference>
<dbReference type="PANTHER" id="PTHR16305:SF28">
    <property type="entry name" value="GUANYLATE CYCLASE DOMAIN-CONTAINING PROTEIN"/>
    <property type="match status" value="1"/>
</dbReference>
<dbReference type="Pfam" id="PF13191">
    <property type="entry name" value="AAA_16"/>
    <property type="match status" value="1"/>
</dbReference>
<dbReference type="EMBL" id="CP006734">
    <property type="protein sequence ID" value="AGW40899.1"/>
    <property type="molecule type" value="Genomic_DNA"/>
</dbReference>
<dbReference type="HOGENOM" id="CLU_318798_0_0_11"/>
<sequence length="912" mass="96998">MWRTGGALFGRDGARDSLLLMAHRALDQGGTVLVTGEVGLGKTSLLAEAAERLDGWTVLWVQADSFESDLPYATVMTLLRRLSALGVPVGRTPAASDDALGVGRTLLDAMDALERPVCLIVDDAQWVDEPYARALRFAVRRMMDRGFLFTAATRPQPNGAAALFDGFAAAAANHARIDLSALTVSDTQALGEHLLGHAISRRTAARLTEATQGSPLLLTVLLGQVRETFAQALHPAGWDLPETALAPLASAVSAALDGATPSARSASELIAVLRDPLPLPVAGSIAARLGMALDVPGAVSRGLVLGRERDGVVWVEPAHALLADAVASGLSLERRGDIHRVAAEVLTGHRALRHRVEAAEASDPALVDELLSEALAAADRGQAEQAMSYARSAVHLAADGEHERILELRTLCHDAPGALDLTRRRTAAEAITPDERAIRTHIAEALPKVLMAMGDFPGVLDHLGTARAQIAECPRPEEIADPALRWMAEPEEHLVRLLGWALNSAAHARRPELFPPLTEELDALLAGHESPAAVDAPVARSRVFVLGGDIERARADLARATGLVRRFPSSWTAGFARTISAHILFLAESGRSRSRWPTPPSRSRWTRRISPAGRSRCGHRRSCAPAAARRRASPSGCAPLPRPIRASQAPTTAICRSWPARSSRGRWAARRISSRRQPTPRQRRVAPPPLAGSPTAWTRSRRSDGRRTPARHTSAARRWVSGGPSTARCAGSRAGAGGRGRHRRRRGRLPGSGGGRTLPVPAGDRGAGRGPAAGRDRAGESGGAAGTGSRDLPATGRGHLSDEDRDAARRYREPAPDAGGRGRRRRPAERADDPRTAGGARAGGGDDKQGDRGTAVRVGDDRQLPRPQHPVETGPALAPRTARARRATEKARQKLTVFRPSGGGQPHRPLPS</sequence>
<evidence type="ECO:0000259" key="4">
    <source>
        <dbReference type="SMART" id="SM00382"/>
    </source>
</evidence>
<name>U3P633_LEIXC</name>
<evidence type="ECO:0000256" key="1">
    <source>
        <dbReference type="ARBA" id="ARBA00022741"/>
    </source>
</evidence>
<evidence type="ECO:0000256" key="3">
    <source>
        <dbReference type="SAM" id="MobiDB-lite"/>
    </source>
</evidence>
<dbReference type="STRING" id="1389489.O159_07250"/>
<reference evidence="5 6" key="1">
    <citation type="journal article" date="2013" name="Genome Announc.">
        <title>Complete Genome Sequence of Leifsonia xyli subsp. cynodontis Strain DSM46306, a Gram-Positive Bacterial Pathogen of Grasses.</title>
        <authorList>
            <person name="Monteiro-Vitorello C.B."/>
            <person name="Zerillo M.M."/>
            <person name="Van Sluys M.A."/>
            <person name="Camargo L.E."/>
            <person name="Kitajima J.P."/>
        </authorList>
    </citation>
    <scope>NUCLEOTIDE SEQUENCE [LARGE SCALE GENOMIC DNA]</scope>
    <source>
        <strain evidence="5 6">DSM 46306</strain>
    </source>
</reference>
<feature type="domain" description="AAA+ ATPase" evidence="4">
    <location>
        <begin position="28"/>
        <end position="209"/>
    </location>
</feature>
<evidence type="ECO:0000313" key="6">
    <source>
        <dbReference type="Proteomes" id="UP000016743"/>
    </source>
</evidence>
<accession>U3P633</accession>
<feature type="compositionally biased region" description="Basic and acidic residues" evidence="3">
    <location>
        <begin position="799"/>
        <end position="815"/>
    </location>
</feature>
<feature type="compositionally biased region" description="Basic residues" evidence="3">
    <location>
        <begin position="739"/>
        <end position="748"/>
    </location>
</feature>
<dbReference type="SUPFAM" id="SSF52540">
    <property type="entry name" value="P-loop containing nucleoside triphosphate hydrolases"/>
    <property type="match status" value="1"/>
</dbReference>
<feature type="compositionally biased region" description="Basic residues" evidence="3">
    <location>
        <begin position="616"/>
        <end position="632"/>
    </location>
</feature>
<dbReference type="SMART" id="SM00382">
    <property type="entry name" value="AAA"/>
    <property type="match status" value="1"/>
</dbReference>
<keyword evidence="1" id="KW-0547">Nucleotide-binding</keyword>
<dbReference type="InterPro" id="IPR041664">
    <property type="entry name" value="AAA_16"/>
</dbReference>
<dbReference type="PANTHER" id="PTHR16305">
    <property type="entry name" value="TESTICULAR SOLUBLE ADENYLYL CYCLASE"/>
    <property type="match status" value="1"/>
</dbReference>
<dbReference type="GO" id="GO:0005737">
    <property type="term" value="C:cytoplasm"/>
    <property type="evidence" value="ECO:0007669"/>
    <property type="project" value="TreeGrafter"/>
</dbReference>
<keyword evidence="6" id="KW-1185">Reference proteome</keyword>
<dbReference type="Proteomes" id="UP000016743">
    <property type="component" value="Chromosome"/>
</dbReference>
<feature type="region of interest" description="Disordered" evidence="3">
    <location>
        <begin position="595"/>
        <end position="912"/>
    </location>
</feature>
<protein>
    <recommendedName>
        <fullName evidence="4">AAA+ ATPase domain-containing protein</fullName>
    </recommendedName>
</protein>
<keyword evidence="2" id="KW-0067">ATP-binding</keyword>
<organism evidence="5 6">
    <name type="scientific">Leifsonia xyli subsp. cynodontis DSM 46306</name>
    <dbReference type="NCBI Taxonomy" id="1389489"/>
    <lineage>
        <taxon>Bacteria</taxon>
        <taxon>Bacillati</taxon>
        <taxon>Actinomycetota</taxon>
        <taxon>Actinomycetes</taxon>
        <taxon>Micrococcales</taxon>
        <taxon>Microbacteriaceae</taxon>
        <taxon>Leifsonia</taxon>
    </lineage>
</organism>
<gene>
    <name evidence="5" type="ORF">O159_07250</name>
</gene>
<dbReference type="PATRIC" id="fig|1389489.3.peg.701"/>
<dbReference type="Gene3D" id="3.40.50.300">
    <property type="entry name" value="P-loop containing nucleotide triphosphate hydrolases"/>
    <property type="match status" value="1"/>
</dbReference>
<feature type="compositionally biased region" description="Basic residues" evidence="3">
    <location>
        <begin position="663"/>
        <end position="674"/>
    </location>
</feature>
<evidence type="ECO:0000256" key="2">
    <source>
        <dbReference type="ARBA" id="ARBA00022840"/>
    </source>
</evidence>